<dbReference type="AlphaFoldDB" id="A0A9Q1K4L5"/>
<proteinExistence type="predicted"/>
<accession>A0A9Q1K4L5</accession>
<organism evidence="2 3">
    <name type="scientific">Carnegiea gigantea</name>
    <dbReference type="NCBI Taxonomy" id="171969"/>
    <lineage>
        <taxon>Eukaryota</taxon>
        <taxon>Viridiplantae</taxon>
        <taxon>Streptophyta</taxon>
        <taxon>Embryophyta</taxon>
        <taxon>Tracheophyta</taxon>
        <taxon>Spermatophyta</taxon>
        <taxon>Magnoliopsida</taxon>
        <taxon>eudicotyledons</taxon>
        <taxon>Gunneridae</taxon>
        <taxon>Pentapetalae</taxon>
        <taxon>Caryophyllales</taxon>
        <taxon>Cactineae</taxon>
        <taxon>Cactaceae</taxon>
        <taxon>Cactoideae</taxon>
        <taxon>Echinocereeae</taxon>
        <taxon>Carnegiea</taxon>
    </lineage>
</organism>
<dbReference type="EMBL" id="JAKOGI010000335">
    <property type="protein sequence ID" value="KAJ8436673.1"/>
    <property type="molecule type" value="Genomic_DNA"/>
</dbReference>
<comment type="caution">
    <text evidence="2">The sequence shown here is derived from an EMBL/GenBank/DDBJ whole genome shotgun (WGS) entry which is preliminary data.</text>
</comment>
<evidence type="ECO:0000313" key="3">
    <source>
        <dbReference type="Proteomes" id="UP001153076"/>
    </source>
</evidence>
<evidence type="ECO:0000313" key="2">
    <source>
        <dbReference type="EMBL" id="KAJ8436673.1"/>
    </source>
</evidence>
<evidence type="ECO:0000256" key="1">
    <source>
        <dbReference type="SAM" id="MobiDB-lite"/>
    </source>
</evidence>
<feature type="region of interest" description="Disordered" evidence="1">
    <location>
        <begin position="1"/>
        <end position="20"/>
    </location>
</feature>
<dbReference type="Proteomes" id="UP001153076">
    <property type="component" value="Unassembled WGS sequence"/>
</dbReference>
<name>A0A9Q1K4L5_9CARY</name>
<protein>
    <submittedName>
        <fullName evidence="2">Uncharacterized protein</fullName>
    </submittedName>
</protein>
<sequence length="343" mass="38436">MVLPGGVRRHGQRWAAGKGPTIAGRPPSDLLFSCFCPWCLFNSLTLRGTSLNRLRLTTPGTFHRLVADAGTNRMVGLGSVMADQRKLTSIPNEAPTALENNQQLASPYKQALLSYPNSNKLEAPNDNLEVAGNDVHESLSDNSKTITQSLDGAHNQSIFVGKFPSQALSYGSSMEDDEKINSSLFPFDNAFEMDIQLHEKRHMAKHSNKVQKMAGAEQLLPRPPTVPPVKSEELQLTKTSDAPKLLPMFRRGRVSRGQRIQLLTNHFPVKMPSSDGHFCHYCVKITYEWGHEVDVNGIERKVIDKVRETYDRELAGKELLTMKRRVYSHLDLFLTTSLNPLWC</sequence>
<keyword evidence="3" id="KW-1185">Reference proteome</keyword>
<dbReference type="OrthoDB" id="266020at2759"/>
<reference evidence="2" key="1">
    <citation type="submission" date="2022-04" db="EMBL/GenBank/DDBJ databases">
        <title>Carnegiea gigantea Genome sequencing and assembly v2.</title>
        <authorList>
            <person name="Copetti D."/>
            <person name="Sanderson M.J."/>
            <person name="Burquez A."/>
            <person name="Wojciechowski M.F."/>
        </authorList>
    </citation>
    <scope>NUCLEOTIDE SEQUENCE</scope>
    <source>
        <strain evidence="2">SGP5-SGP5p</strain>
        <tissue evidence="2">Aerial part</tissue>
    </source>
</reference>
<gene>
    <name evidence="2" type="ORF">Cgig2_006383</name>
</gene>